<feature type="compositionally biased region" description="Low complexity" evidence="6">
    <location>
        <begin position="968"/>
        <end position="980"/>
    </location>
</feature>
<dbReference type="PANTHER" id="PTHR17920">
    <property type="entry name" value="TRANSMEMBRANE AND COILED-COIL DOMAIN-CONTAINING PROTEIN 4 TMCO4"/>
    <property type="match status" value="1"/>
</dbReference>
<dbReference type="InParanoid" id="A0A448YIE6"/>
<evidence type="ECO:0000313" key="8">
    <source>
        <dbReference type="EMBL" id="VEU20690.1"/>
    </source>
</evidence>
<evidence type="ECO:0000313" key="9">
    <source>
        <dbReference type="Proteomes" id="UP000290900"/>
    </source>
</evidence>
<gene>
    <name evidence="8" type="ORF">BRENAR_LOCUS1425</name>
</gene>
<evidence type="ECO:0000256" key="1">
    <source>
        <dbReference type="ARBA" id="ARBA00004141"/>
    </source>
</evidence>
<dbReference type="GO" id="GO:0016020">
    <property type="term" value="C:membrane"/>
    <property type="evidence" value="ECO:0007669"/>
    <property type="project" value="UniProtKB-SubCell"/>
</dbReference>
<dbReference type="EMBL" id="CAACVR010000006">
    <property type="protein sequence ID" value="VEU20690.1"/>
    <property type="molecule type" value="Genomic_DNA"/>
</dbReference>
<feature type="compositionally biased region" description="Basic and acidic residues" evidence="6">
    <location>
        <begin position="928"/>
        <end position="939"/>
    </location>
</feature>
<proteinExistence type="inferred from homology"/>
<feature type="transmembrane region" description="Helical" evidence="7">
    <location>
        <begin position="510"/>
        <end position="537"/>
    </location>
</feature>
<dbReference type="SUPFAM" id="SSF53474">
    <property type="entry name" value="alpha/beta-Hydrolases"/>
    <property type="match status" value="1"/>
</dbReference>
<keyword evidence="4 7" id="KW-1133">Transmembrane helix</keyword>
<name>A0A448YIE6_BRENA</name>
<accession>A0A448YIE6</accession>
<sequence>MTDPYIRDPGSTLNHRSVSSFSDKVVIHELQSDDVLGLSDNDDRESNPEQDTDFVEFRLDKNRQGSVCVIDHNLSKIAEEYEARQVENMDIDPIRNASSASLSAVSTSSSISASSTASSSYDDWKEMETQIDSANLYDQKGENILAVFNGKVSVGEPKSRANSSLALWRPKSSKDRSNSSVSNLSSDIMVQPNDSSRSLSSVDGSRGAGQNYTRIAMEGQATKFMEMDKRFEFLFQNENDNLRKLRGSTASLERKDIGDDDSDSDSDAATFANFKMSAPEAEKEMTVDNQLLTTQSMLTGSQKIAYAALVKLTMVEQHVKLNEIRGSGSTKVMKKLAKSQKSFTRWSMNVMEQLYEHLGIVEPREQSMIENLSCHGIETDDLVKWFDTNLVVKNSLKKIDEEDSEKDVQMIDMKSDDSFDIDIRWTLICDLFLILLESSVYDSRSRTLMIQFAKYLGIENLEVYQFERRITGALEMDEITAMVNNQKTWNEKDLLKEHKKKGRGNKMVKIAFATVAGGLVIGLSAGALAPVIGAGVAAGFSTIGIAGTAGIFAGTAGTSVITAGGILTGMRIGQKGMENRVGSVKTFEFKPLHNNGRFNLILTVSGWMSGKMDDVRLPFSTVDPVMGDMYSLLWEPDMLTSMGQTIQILANEILTQSIQQILGATILVTLMGAIQLPMWLSKLSYLLDNPWSVSLNRAKASGLILADTLRRNKLGVRPITLVGFSLGAKVIFTCLQSLAKSGDYGLIENVYIFGAPVVLEEDSIALARSVISGRFVNGYSKQDWILGYLFRATSGGLRNVAGLSPIEGVENIDCTSMVKGHMEYRKVMPRVLKMLGWEVLSDEFVEIQEADSEVTERQRKLISDFEKAQSVGDKKKTWYGKWFGKKNKEWWEMYGEGMKEREEESSTETDKSLFDVDALQREVAKIEAKAKEETTDKSPPKTPDLSSDLRAFKTPQAAKEEHHHKLSMSESLESSDGSGSRNRINFNVVDTSPTNGNDSPELKPLNLSPDESQRTGLDAGLRSLRVGRGSNHALPSFNLAAVKGIDVVESKPWKKHIANVAVEEGEKEKIRISFGDELERINEEEGGEKSSKNASTGSLGIDYGDEEEFPHDESQLRVTFS</sequence>
<feature type="compositionally biased region" description="Low complexity" evidence="6">
    <location>
        <begin position="178"/>
        <end position="187"/>
    </location>
</feature>
<feature type="region of interest" description="Disordered" evidence="6">
    <location>
        <begin position="1077"/>
        <end position="1121"/>
    </location>
</feature>
<dbReference type="Pfam" id="PF05277">
    <property type="entry name" value="DUF726"/>
    <property type="match status" value="1"/>
</dbReference>
<reference evidence="8 9" key="1">
    <citation type="submission" date="2018-12" db="EMBL/GenBank/DDBJ databases">
        <authorList>
            <person name="Tiukova I."/>
            <person name="Dainat J."/>
        </authorList>
    </citation>
    <scope>NUCLEOTIDE SEQUENCE [LARGE SCALE GENOMIC DNA]</scope>
</reference>
<keyword evidence="5 7" id="KW-0472">Membrane</keyword>
<feature type="compositionally biased region" description="Basic and acidic residues" evidence="6">
    <location>
        <begin position="1077"/>
        <end position="1091"/>
    </location>
</feature>
<dbReference type="FunCoup" id="A0A448YIE6">
    <property type="interactions" value="95"/>
</dbReference>
<dbReference type="PANTHER" id="PTHR17920:SF3">
    <property type="entry name" value="TRANSMEMBRANE AND COILED-COIL DOMAIN-CONTAINING PROTEIN 4"/>
    <property type="match status" value="1"/>
</dbReference>
<feature type="region of interest" description="Disordered" evidence="6">
    <location>
        <begin position="156"/>
        <end position="211"/>
    </location>
</feature>
<evidence type="ECO:0000256" key="5">
    <source>
        <dbReference type="ARBA" id="ARBA00023136"/>
    </source>
</evidence>
<comment type="subcellular location">
    <subcellularLocation>
        <location evidence="1">Membrane</location>
        <topology evidence="1">Multi-pass membrane protein</topology>
    </subcellularLocation>
</comment>
<evidence type="ECO:0000256" key="7">
    <source>
        <dbReference type="SAM" id="Phobius"/>
    </source>
</evidence>
<dbReference type="AlphaFoldDB" id="A0A448YIE6"/>
<dbReference type="STRING" id="13370.A0A448YIE6"/>
<dbReference type="OrthoDB" id="277931at2759"/>
<evidence type="ECO:0000256" key="4">
    <source>
        <dbReference type="ARBA" id="ARBA00022989"/>
    </source>
</evidence>
<keyword evidence="9" id="KW-1185">Reference proteome</keyword>
<feature type="compositionally biased region" description="Low complexity" evidence="6">
    <location>
        <begin position="194"/>
        <end position="205"/>
    </location>
</feature>
<organism evidence="8 9">
    <name type="scientific">Brettanomyces naardenensis</name>
    <name type="common">Yeast</name>
    <dbReference type="NCBI Taxonomy" id="13370"/>
    <lineage>
        <taxon>Eukaryota</taxon>
        <taxon>Fungi</taxon>
        <taxon>Dikarya</taxon>
        <taxon>Ascomycota</taxon>
        <taxon>Saccharomycotina</taxon>
        <taxon>Pichiomycetes</taxon>
        <taxon>Pichiales</taxon>
        <taxon>Pichiaceae</taxon>
        <taxon>Brettanomyces</taxon>
    </lineage>
</organism>
<dbReference type="InterPro" id="IPR007941">
    <property type="entry name" value="DUF726"/>
</dbReference>
<keyword evidence="3 7" id="KW-0812">Transmembrane</keyword>
<evidence type="ECO:0000256" key="6">
    <source>
        <dbReference type="SAM" id="MobiDB-lite"/>
    </source>
</evidence>
<dbReference type="InterPro" id="IPR029058">
    <property type="entry name" value="AB_hydrolase_fold"/>
</dbReference>
<feature type="compositionally biased region" description="Polar residues" evidence="6">
    <location>
        <begin position="981"/>
        <end position="998"/>
    </location>
</feature>
<comment type="similarity">
    <text evidence="2">Belongs to the TMCO4 family.</text>
</comment>
<evidence type="ECO:0000256" key="2">
    <source>
        <dbReference type="ARBA" id="ARBA00009824"/>
    </source>
</evidence>
<feature type="transmembrane region" description="Helical" evidence="7">
    <location>
        <begin position="543"/>
        <end position="567"/>
    </location>
</feature>
<dbReference type="Proteomes" id="UP000290900">
    <property type="component" value="Unassembled WGS sequence"/>
</dbReference>
<feature type="region of interest" description="Disordered" evidence="6">
    <location>
        <begin position="928"/>
        <end position="1015"/>
    </location>
</feature>
<protein>
    <submittedName>
        <fullName evidence="8">DEKNAAC101634</fullName>
    </submittedName>
</protein>
<evidence type="ECO:0000256" key="3">
    <source>
        <dbReference type="ARBA" id="ARBA00022692"/>
    </source>
</evidence>